<evidence type="ECO:0000313" key="2">
    <source>
        <dbReference type="Proteomes" id="UP001310594"/>
    </source>
</evidence>
<accession>A0AAN7ZLS1</accession>
<sequence>MSVDFGIDTLVPGEPGTTTVEQKYTQSWSRDGKTGTFITKFLVSHPADNISLRGITIKYYIHYDGEERRTYVGELIGDIVDREALDLDGSSKAWLREIFRECHTGDLRITFDDIYTREGKTRDKFKDHDDELQVQHVAHVAEFMVEPRLQGFGKLALIAFHYAMRDLIGFEGTISCVPGRWSRLLGSELLAWHSVLSM</sequence>
<evidence type="ECO:0000313" key="1">
    <source>
        <dbReference type="EMBL" id="KAK5693680.1"/>
    </source>
</evidence>
<proteinExistence type="predicted"/>
<protein>
    <submittedName>
        <fullName evidence="1">Uncharacterized protein</fullName>
    </submittedName>
</protein>
<dbReference type="Proteomes" id="UP001310594">
    <property type="component" value="Unassembled WGS sequence"/>
</dbReference>
<gene>
    <name evidence="1" type="ORF">LTR97_010249</name>
</gene>
<organism evidence="1 2">
    <name type="scientific">Elasticomyces elasticus</name>
    <dbReference type="NCBI Taxonomy" id="574655"/>
    <lineage>
        <taxon>Eukaryota</taxon>
        <taxon>Fungi</taxon>
        <taxon>Dikarya</taxon>
        <taxon>Ascomycota</taxon>
        <taxon>Pezizomycotina</taxon>
        <taxon>Dothideomycetes</taxon>
        <taxon>Dothideomycetidae</taxon>
        <taxon>Mycosphaerellales</taxon>
        <taxon>Teratosphaeriaceae</taxon>
        <taxon>Elasticomyces</taxon>
    </lineage>
</organism>
<comment type="caution">
    <text evidence="1">The sequence shown here is derived from an EMBL/GenBank/DDBJ whole genome shotgun (WGS) entry which is preliminary data.</text>
</comment>
<name>A0AAN7ZLS1_9PEZI</name>
<dbReference type="EMBL" id="JAVRQU010000017">
    <property type="protein sequence ID" value="KAK5693680.1"/>
    <property type="molecule type" value="Genomic_DNA"/>
</dbReference>
<dbReference type="AlphaFoldDB" id="A0AAN7ZLS1"/>
<reference evidence="1" key="1">
    <citation type="submission" date="2023-08" db="EMBL/GenBank/DDBJ databases">
        <title>Black Yeasts Isolated from many extreme environments.</title>
        <authorList>
            <person name="Coleine C."/>
            <person name="Stajich J.E."/>
            <person name="Selbmann L."/>
        </authorList>
    </citation>
    <scope>NUCLEOTIDE SEQUENCE</scope>
    <source>
        <strain evidence="1">CCFEE 5810</strain>
    </source>
</reference>